<comment type="catalytic activity">
    <reaction evidence="10">
        <text>tungstate(in) + ATP + H2O = tungstate(out) + ADP + phosphate + H(+)</text>
        <dbReference type="Rhea" id="RHEA:35027"/>
        <dbReference type="ChEBI" id="CHEBI:15377"/>
        <dbReference type="ChEBI" id="CHEBI:15378"/>
        <dbReference type="ChEBI" id="CHEBI:30616"/>
        <dbReference type="ChEBI" id="CHEBI:43474"/>
        <dbReference type="ChEBI" id="CHEBI:46502"/>
        <dbReference type="ChEBI" id="CHEBI:456216"/>
        <dbReference type="EC" id="7.3.2.6"/>
    </reaction>
</comment>
<dbReference type="SUPFAM" id="SSF52540">
    <property type="entry name" value="P-loop containing nucleoside triphosphate hydrolases"/>
    <property type="match status" value="1"/>
</dbReference>
<dbReference type="STRING" id="1267564.SAMN05192561_10865"/>
<dbReference type="RefSeq" id="WP_092817382.1">
    <property type="nucleotide sequence ID" value="NZ_FNWU01000008.1"/>
</dbReference>
<protein>
    <recommendedName>
        <fullName evidence="9">Molybdate/tungstate import ATP-binding protein WtpC</fullName>
        <ecNumber evidence="8">7.3.2.6</ecNumber>
    </recommendedName>
</protein>
<feature type="domain" description="ABC transporter" evidence="13">
    <location>
        <begin position="4"/>
        <end position="234"/>
    </location>
</feature>
<dbReference type="InterPro" id="IPR003593">
    <property type="entry name" value="AAA+_ATPase"/>
</dbReference>
<comment type="subcellular location">
    <subcellularLocation>
        <location evidence="1">Cell membrane</location>
        <topology evidence="1">Peripheral membrane protein</topology>
    </subcellularLocation>
</comment>
<dbReference type="Proteomes" id="UP000199215">
    <property type="component" value="Unassembled WGS sequence"/>
</dbReference>
<proteinExistence type="inferred from homology"/>
<dbReference type="SMART" id="SM00382">
    <property type="entry name" value="AAA"/>
    <property type="match status" value="1"/>
</dbReference>
<dbReference type="Gene3D" id="2.40.50.100">
    <property type="match status" value="1"/>
</dbReference>
<comment type="similarity">
    <text evidence="6">Belongs to the ABC transporter superfamily. Sulfate/tungstate importer (TC 3.A.1.6) family.</text>
</comment>
<dbReference type="GO" id="GO:0016887">
    <property type="term" value="F:ATP hydrolysis activity"/>
    <property type="evidence" value="ECO:0007669"/>
    <property type="project" value="InterPro"/>
</dbReference>
<dbReference type="GO" id="GO:0005524">
    <property type="term" value="F:ATP binding"/>
    <property type="evidence" value="ECO:0007669"/>
    <property type="project" value="UniProtKB-KW"/>
</dbReference>
<dbReference type="PANTHER" id="PTHR42781:SF4">
    <property type="entry name" value="SPERMIDINE_PUTRESCINE IMPORT ATP-BINDING PROTEIN POTA"/>
    <property type="match status" value="1"/>
</dbReference>
<evidence type="ECO:0000313" key="15">
    <source>
        <dbReference type="Proteomes" id="UP000199215"/>
    </source>
</evidence>
<dbReference type="SUPFAM" id="SSF50331">
    <property type="entry name" value="MOP-like"/>
    <property type="match status" value="1"/>
</dbReference>
<keyword evidence="2" id="KW-0813">Transport</keyword>
<dbReference type="GO" id="GO:1901238">
    <property type="term" value="F:ABC-type tungstate transporter activity"/>
    <property type="evidence" value="ECO:0007669"/>
    <property type="project" value="UniProtKB-EC"/>
</dbReference>
<dbReference type="InterPro" id="IPR027417">
    <property type="entry name" value="P-loop_NTPase"/>
</dbReference>
<gene>
    <name evidence="14" type="ORF">SAMN05192561_10865</name>
</gene>
<evidence type="ECO:0000256" key="3">
    <source>
        <dbReference type="ARBA" id="ARBA00022505"/>
    </source>
</evidence>
<dbReference type="InterPro" id="IPR050093">
    <property type="entry name" value="ABC_SmlMolc_Importer"/>
</dbReference>
<evidence type="ECO:0000256" key="8">
    <source>
        <dbReference type="ARBA" id="ARBA00039025"/>
    </source>
</evidence>
<dbReference type="EC" id="7.3.2.6" evidence="8"/>
<evidence type="ECO:0000256" key="1">
    <source>
        <dbReference type="ARBA" id="ARBA00004202"/>
    </source>
</evidence>
<dbReference type="PANTHER" id="PTHR42781">
    <property type="entry name" value="SPERMIDINE/PUTRESCINE IMPORT ATP-BINDING PROTEIN POTA"/>
    <property type="match status" value="1"/>
</dbReference>
<evidence type="ECO:0000256" key="10">
    <source>
        <dbReference type="ARBA" id="ARBA00047936"/>
    </source>
</evidence>
<dbReference type="Pfam" id="PF08402">
    <property type="entry name" value="TOBE_2"/>
    <property type="match status" value="1"/>
</dbReference>
<dbReference type="InterPro" id="IPR013611">
    <property type="entry name" value="Transp-assoc_OB_typ2"/>
</dbReference>
<evidence type="ECO:0000259" key="13">
    <source>
        <dbReference type="PROSITE" id="PS50893"/>
    </source>
</evidence>
<keyword evidence="15" id="KW-1185">Reference proteome</keyword>
<evidence type="ECO:0000256" key="4">
    <source>
        <dbReference type="ARBA" id="ARBA00022741"/>
    </source>
</evidence>
<name>A0A1H6JAJ2_9EURY</name>
<evidence type="ECO:0000313" key="14">
    <source>
        <dbReference type="EMBL" id="SEH57373.1"/>
    </source>
</evidence>
<keyword evidence="4" id="KW-0547">Nucleotide-binding</keyword>
<evidence type="ECO:0000256" key="12">
    <source>
        <dbReference type="SAM" id="MobiDB-lite"/>
    </source>
</evidence>
<evidence type="ECO:0000256" key="2">
    <source>
        <dbReference type="ARBA" id="ARBA00022448"/>
    </source>
</evidence>
<organism evidence="14 15">
    <name type="scientific">Halopenitus malekzadehii</name>
    <dbReference type="NCBI Taxonomy" id="1267564"/>
    <lineage>
        <taxon>Archaea</taxon>
        <taxon>Methanobacteriati</taxon>
        <taxon>Methanobacteriota</taxon>
        <taxon>Stenosarchaea group</taxon>
        <taxon>Halobacteria</taxon>
        <taxon>Halobacteriales</taxon>
        <taxon>Haloferacaceae</taxon>
        <taxon>Halopenitus</taxon>
    </lineage>
</organism>
<dbReference type="FunFam" id="3.40.50.300:FF:000425">
    <property type="entry name" value="Probable ABC transporter, ATP-binding subunit"/>
    <property type="match status" value="1"/>
</dbReference>
<sequence length="383" mass="41830">MSLLHVSGLTKEFGDLVAVDDVDFDVEDGEFVSILGPSGSGKSTVLRMVAGFEEPTAGTIALEGEEIVGKPPFERDVNMVFQDLALFPHLTVAENIGYGLKQQGVPKAERRERSERMLEMVRLEGYGDRTPAELSGGEQQRVALARALVNEPALVLFDEPLSSLDRKLRQHMQTELQRIQTETDTTFLYVTHDQEVALAVSDRLIVLNDGGTQQIGTVEDLYEDPASRFVADFIGDVNTVTGRVTDLDDDRALIDAGTGEIPVPRTAIAADVAAGDDVDVCVRPYQVSLRDAATTETDATDAFASTGTVLSRSYQGSDSLYDVDTDAWGTVSAEVREDAFRNGEDVTVTWAPEHVHVYRRDDEDRPDGGETEDRPDGGETEDE</sequence>
<reference evidence="14 15" key="1">
    <citation type="submission" date="2016-10" db="EMBL/GenBank/DDBJ databases">
        <authorList>
            <person name="de Groot N.N."/>
        </authorList>
    </citation>
    <scope>NUCLEOTIDE SEQUENCE [LARGE SCALE GENOMIC DNA]</scope>
    <source>
        <strain evidence="14 15">IBRC-M10418</strain>
    </source>
</reference>
<evidence type="ECO:0000256" key="6">
    <source>
        <dbReference type="ARBA" id="ARBA00038307"/>
    </source>
</evidence>
<dbReference type="EMBL" id="FNWU01000008">
    <property type="protein sequence ID" value="SEH57373.1"/>
    <property type="molecule type" value="Genomic_DNA"/>
</dbReference>
<dbReference type="InterPro" id="IPR008995">
    <property type="entry name" value="Mo/tungstate-bd_C_term_dom"/>
</dbReference>
<evidence type="ECO:0000256" key="11">
    <source>
        <dbReference type="ARBA" id="ARBA00057369"/>
    </source>
</evidence>
<evidence type="ECO:0000256" key="7">
    <source>
        <dbReference type="ARBA" id="ARBA00038781"/>
    </source>
</evidence>
<feature type="compositionally biased region" description="Basic and acidic residues" evidence="12">
    <location>
        <begin position="357"/>
        <end position="377"/>
    </location>
</feature>
<accession>A0A1H6JAJ2</accession>
<dbReference type="InterPro" id="IPR017871">
    <property type="entry name" value="ABC_transporter-like_CS"/>
</dbReference>
<dbReference type="InterPro" id="IPR003439">
    <property type="entry name" value="ABC_transporter-like_ATP-bd"/>
</dbReference>
<keyword evidence="5 14" id="KW-0067">ATP-binding</keyword>
<dbReference type="OrthoDB" id="18368at2157"/>
<comment type="subunit">
    <text evidence="7">The complex is composed of two ATP-binding proteins (WtpC), two transmembrane proteins (WtpB) and a solute-binding protein (WtpA).</text>
</comment>
<comment type="function">
    <text evidence="11">Part of the ABC transporter complex WtpABC involved in molybdate/tungstate import. Responsible for energy coupling to the transport system.</text>
</comment>
<dbReference type="Pfam" id="PF00005">
    <property type="entry name" value="ABC_tran"/>
    <property type="match status" value="1"/>
</dbReference>
<dbReference type="PROSITE" id="PS00211">
    <property type="entry name" value="ABC_TRANSPORTER_1"/>
    <property type="match status" value="1"/>
</dbReference>
<dbReference type="Gene3D" id="3.40.50.300">
    <property type="entry name" value="P-loop containing nucleotide triphosphate hydrolases"/>
    <property type="match status" value="1"/>
</dbReference>
<dbReference type="GO" id="GO:0043190">
    <property type="term" value="C:ATP-binding cassette (ABC) transporter complex"/>
    <property type="evidence" value="ECO:0007669"/>
    <property type="project" value="InterPro"/>
</dbReference>
<evidence type="ECO:0000256" key="9">
    <source>
        <dbReference type="ARBA" id="ARBA00041133"/>
    </source>
</evidence>
<dbReference type="AlphaFoldDB" id="A0A1H6JAJ2"/>
<feature type="region of interest" description="Disordered" evidence="12">
    <location>
        <begin position="357"/>
        <end position="383"/>
    </location>
</feature>
<keyword evidence="3" id="KW-0500">Molybdenum</keyword>
<evidence type="ECO:0000256" key="5">
    <source>
        <dbReference type="ARBA" id="ARBA00022840"/>
    </source>
</evidence>
<dbReference type="PROSITE" id="PS50893">
    <property type="entry name" value="ABC_TRANSPORTER_2"/>
    <property type="match status" value="1"/>
</dbReference>